<evidence type="ECO:0000256" key="3">
    <source>
        <dbReference type="ARBA" id="ARBA00023274"/>
    </source>
</evidence>
<comment type="similarity">
    <text evidence="1">Belongs to the bacterial ribosomal protein bS1 family.</text>
</comment>
<dbReference type="PANTHER" id="PTHR10724:SF7">
    <property type="entry name" value="SMALL RIBOSOMAL SUBUNIT PROTEIN BS1C"/>
    <property type="match status" value="1"/>
</dbReference>
<dbReference type="PANTHER" id="PTHR10724">
    <property type="entry name" value="30S RIBOSOMAL PROTEIN S1"/>
    <property type="match status" value="1"/>
</dbReference>
<dbReference type="Gene3D" id="2.40.50.140">
    <property type="entry name" value="Nucleic acid-binding proteins"/>
    <property type="match status" value="1"/>
</dbReference>
<dbReference type="GO" id="GO:0005840">
    <property type="term" value="C:ribosome"/>
    <property type="evidence" value="ECO:0007669"/>
    <property type="project" value="UniProtKB-KW"/>
</dbReference>
<dbReference type="STRING" id="310782.SAMN05216499_105177"/>
<organism evidence="5 6">
    <name type="scientific">Actinacidiphila paucisporea</name>
    <dbReference type="NCBI Taxonomy" id="310782"/>
    <lineage>
        <taxon>Bacteria</taxon>
        <taxon>Bacillati</taxon>
        <taxon>Actinomycetota</taxon>
        <taxon>Actinomycetes</taxon>
        <taxon>Kitasatosporales</taxon>
        <taxon>Streptomycetaceae</taxon>
        <taxon>Actinacidiphila</taxon>
    </lineage>
</organism>
<dbReference type="SUPFAM" id="SSF50249">
    <property type="entry name" value="Nucleic acid-binding proteins"/>
    <property type="match status" value="1"/>
</dbReference>
<dbReference type="EMBL" id="FRBI01000005">
    <property type="protein sequence ID" value="SHL63858.1"/>
    <property type="molecule type" value="Genomic_DNA"/>
</dbReference>
<dbReference type="InterPro" id="IPR035104">
    <property type="entry name" value="Ribosomal_protein_S1-like"/>
</dbReference>
<accession>A0A1M7C976</accession>
<gene>
    <name evidence="5" type="ORF">SAMN05216499_105177</name>
</gene>
<evidence type="ECO:0000313" key="5">
    <source>
        <dbReference type="EMBL" id="SHL63858.1"/>
    </source>
</evidence>
<dbReference type="AlphaFoldDB" id="A0A1M7C976"/>
<keyword evidence="3" id="KW-0687">Ribonucleoprotein</keyword>
<proteinExistence type="inferred from homology"/>
<evidence type="ECO:0000256" key="1">
    <source>
        <dbReference type="ARBA" id="ARBA00006767"/>
    </source>
</evidence>
<keyword evidence="2 5" id="KW-0689">Ribosomal protein</keyword>
<sequence length="92" mass="10515">MKGHSVSRAWPHPARVIRVRRRVTKLIPFGVFVAVADGVEGLIHLRELDLEPLDAPEDAFHVGDEVTVLVAEIDRERRRLALSRRRIPPPRQ</sequence>
<dbReference type="PRINTS" id="PR00681">
    <property type="entry name" value="RIBOSOMALS1"/>
</dbReference>
<protein>
    <submittedName>
        <fullName evidence="5">Small subunit ribosomal protein S1</fullName>
    </submittedName>
</protein>
<evidence type="ECO:0000259" key="4">
    <source>
        <dbReference type="PROSITE" id="PS50126"/>
    </source>
</evidence>
<feature type="domain" description="S1 motif" evidence="4">
    <location>
        <begin position="14"/>
        <end position="85"/>
    </location>
</feature>
<dbReference type="GO" id="GO:1990904">
    <property type="term" value="C:ribonucleoprotein complex"/>
    <property type="evidence" value="ECO:0007669"/>
    <property type="project" value="UniProtKB-KW"/>
</dbReference>
<keyword evidence="6" id="KW-1185">Reference proteome</keyword>
<name>A0A1M7C976_9ACTN</name>
<dbReference type="InterPro" id="IPR012340">
    <property type="entry name" value="NA-bd_OB-fold"/>
</dbReference>
<dbReference type="PROSITE" id="PS50126">
    <property type="entry name" value="S1"/>
    <property type="match status" value="1"/>
</dbReference>
<dbReference type="Pfam" id="PF00575">
    <property type="entry name" value="S1"/>
    <property type="match status" value="1"/>
</dbReference>
<dbReference type="InterPro" id="IPR050437">
    <property type="entry name" value="Ribos_protein_bS1-like"/>
</dbReference>
<dbReference type="Proteomes" id="UP000184111">
    <property type="component" value="Unassembled WGS sequence"/>
</dbReference>
<dbReference type="InterPro" id="IPR003029">
    <property type="entry name" value="S1_domain"/>
</dbReference>
<dbReference type="GO" id="GO:0003729">
    <property type="term" value="F:mRNA binding"/>
    <property type="evidence" value="ECO:0007669"/>
    <property type="project" value="TreeGrafter"/>
</dbReference>
<reference evidence="5 6" key="1">
    <citation type="submission" date="2016-11" db="EMBL/GenBank/DDBJ databases">
        <authorList>
            <person name="Jaros S."/>
            <person name="Januszkiewicz K."/>
            <person name="Wedrychowicz H."/>
        </authorList>
    </citation>
    <scope>NUCLEOTIDE SEQUENCE [LARGE SCALE GENOMIC DNA]</scope>
    <source>
        <strain evidence="5 6">CGMCC 4.2025</strain>
    </source>
</reference>
<dbReference type="GO" id="GO:0003735">
    <property type="term" value="F:structural constituent of ribosome"/>
    <property type="evidence" value="ECO:0007669"/>
    <property type="project" value="TreeGrafter"/>
</dbReference>
<evidence type="ECO:0000256" key="2">
    <source>
        <dbReference type="ARBA" id="ARBA00022980"/>
    </source>
</evidence>
<dbReference type="GO" id="GO:0006412">
    <property type="term" value="P:translation"/>
    <property type="evidence" value="ECO:0007669"/>
    <property type="project" value="TreeGrafter"/>
</dbReference>
<evidence type="ECO:0000313" key="6">
    <source>
        <dbReference type="Proteomes" id="UP000184111"/>
    </source>
</evidence>
<dbReference type="SMART" id="SM00316">
    <property type="entry name" value="S1"/>
    <property type="match status" value="1"/>
</dbReference>